<dbReference type="AlphaFoldDB" id="A0A5C6A900"/>
<feature type="transmembrane region" description="Helical" evidence="2">
    <location>
        <begin position="442"/>
        <end position="462"/>
    </location>
</feature>
<evidence type="ECO:0000313" key="4">
    <source>
        <dbReference type="Proteomes" id="UP000316213"/>
    </source>
</evidence>
<dbReference type="RefSeq" id="WP_231603138.1">
    <property type="nucleotide sequence ID" value="NZ_SJPM01000006.1"/>
</dbReference>
<sequence length="538" mass="58846">MSTAAFPNESLSQRLPSGDGTPADSTTPAWLVRIDRWAERLGDRVNPIMIKETRQALKSRQFVVTFSVLLVAAFGWTVAGSLSMMPLIYTTPSASRMLIGYYLVLALPMLLVVPLAAYRSLEAEIDDGTLELLSITALSPWQIVLGKLASASLQMMLYLVALFPCVAYAYTLRGVDLPTLALMMSTLIVSALTLTVLALSFAPLARGRTGRISTLLVVLSALLLAEYLIGAAMISMIMYGNPLPVSWTVFILVVATLLAAAISHLLLTTTAAQLTPESENRSSGIRWSLLMLTVLVFAINVFAIEWITEAREQVLAVFMPSIMIMGLLWTFAGAMMAAESAALTPRIQRELPGNFFSRMLLVFFTPGPATGLVFACLGIGTLLIAAMAGTERIQDLGSQVRAREWTLLRHAMVAYCGYLIMFLVLVRWIVAILRINNHPRVEIGLAALIAVAVLSSLVPYSIGLHYNDYRPYSYSGWQITNWVWTIGMIFDNQSLRWVNEVGISSMLMGFLIAIAGVGRRALPMRTATPEAVLAERAK</sequence>
<feature type="transmembrane region" description="Helical" evidence="2">
    <location>
        <begin position="245"/>
        <end position="267"/>
    </location>
</feature>
<keyword evidence="2" id="KW-0472">Membrane</keyword>
<organism evidence="3 4">
    <name type="scientific">Neorhodopirellula pilleata</name>
    <dbReference type="NCBI Taxonomy" id="2714738"/>
    <lineage>
        <taxon>Bacteria</taxon>
        <taxon>Pseudomonadati</taxon>
        <taxon>Planctomycetota</taxon>
        <taxon>Planctomycetia</taxon>
        <taxon>Pirellulales</taxon>
        <taxon>Pirellulaceae</taxon>
        <taxon>Neorhodopirellula</taxon>
    </lineage>
</organism>
<feature type="transmembrane region" description="Helical" evidence="2">
    <location>
        <begin position="179"/>
        <end position="202"/>
    </location>
</feature>
<feature type="compositionally biased region" description="Polar residues" evidence="1">
    <location>
        <begin position="1"/>
        <end position="15"/>
    </location>
</feature>
<evidence type="ECO:0000256" key="2">
    <source>
        <dbReference type="SAM" id="Phobius"/>
    </source>
</evidence>
<feature type="transmembrane region" description="Helical" evidence="2">
    <location>
        <begin position="497"/>
        <end position="517"/>
    </location>
</feature>
<feature type="transmembrane region" description="Helical" evidence="2">
    <location>
        <begin position="287"/>
        <end position="308"/>
    </location>
</feature>
<feature type="transmembrane region" description="Helical" evidence="2">
    <location>
        <begin position="407"/>
        <end position="430"/>
    </location>
</feature>
<evidence type="ECO:0000313" key="3">
    <source>
        <dbReference type="EMBL" id="TWT95788.1"/>
    </source>
</evidence>
<name>A0A5C6A900_9BACT</name>
<proteinExistence type="predicted"/>
<feature type="transmembrane region" description="Helical" evidence="2">
    <location>
        <begin position="155"/>
        <end position="173"/>
    </location>
</feature>
<feature type="transmembrane region" description="Helical" evidence="2">
    <location>
        <begin position="62"/>
        <end position="79"/>
    </location>
</feature>
<dbReference type="EMBL" id="SJPM01000006">
    <property type="protein sequence ID" value="TWT95788.1"/>
    <property type="molecule type" value="Genomic_DNA"/>
</dbReference>
<dbReference type="Proteomes" id="UP000316213">
    <property type="component" value="Unassembled WGS sequence"/>
</dbReference>
<gene>
    <name evidence="3" type="ORF">Pla100_34310</name>
</gene>
<accession>A0A5C6A900</accession>
<keyword evidence="2" id="KW-1133">Transmembrane helix</keyword>
<protein>
    <recommendedName>
        <fullName evidence="5">ABC-2 family transporter protein</fullName>
    </recommendedName>
</protein>
<feature type="transmembrane region" description="Helical" evidence="2">
    <location>
        <begin position="314"/>
        <end position="338"/>
    </location>
</feature>
<reference evidence="3 4" key="1">
    <citation type="submission" date="2019-02" db="EMBL/GenBank/DDBJ databases">
        <title>Deep-cultivation of Planctomycetes and their phenomic and genomic characterization uncovers novel biology.</title>
        <authorList>
            <person name="Wiegand S."/>
            <person name="Jogler M."/>
            <person name="Boedeker C."/>
            <person name="Pinto D."/>
            <person name="Vollmers J."/>
            <person name="Rivas-Marin E."/>
            <person name="Kohn T."/>
            <person name="Peeters S.H."/>
            <person name="Heuer A."/>
            <person name="Rast P."/>
            <person name="Oberbeckmann S."/>
            <person name="Bunk B."/>
            <person name="Jeske O."/>
            <person name="Meyerdierks A."/>
            <person name="Storesund J.E."/>
            <person name="Kallscheuer N."/>
            <person name="Luecker S."/>
            <person name="Lage O.M."/>
            <person name="Pohl T."/>
            <person name="Merkel B.J."/>
            <person name="Hornburger P."/>
            <person name="Mueller R.-W."/>
            <person name="Bruemmer F."/>
            <person name="Labrenz M."/>
            <person name="Spormann A.M."/>
            <person name="Op Den Camp H."/>
            <person name="Overmann J."/>
            <person name="Amann R."/>
            <person name="Jetten M.S.M."/>
            <person name="Mascher T."/>
            <person name="Medema M.H."/>
            <person name="Devos D.P."/>
            <person name="Kaster A.-K."/>
            <person name="Ovreas L."/>
            <person name="Rohde M."/>
            <person name="Galperin M.Y."/>
            <person name="Jogler C."/>
        </authorList>
    </citation>
    <scope>NUCLEOTIDE SEQUENCE [LARGE SCALE GENOMIC DNA]</scope>
    <source>
        <strain evidence="3 4">Pla100</strain>
    </source>
</reference>
<feature type="transmembrane region" description="Helical" evidence="2">
    <location>
        <begin position="99"/>
        <end position="118"/>
    </location>
</feature>
<evidence type="ECO:0000256" key="1">
    <source>
        <dbReference type="SAM" id="MobiDB-lite"/>
    </source>
</evidence>
<feature type="transmembrane region" description="Helical" evidence="2">
    <location>
        <begin position="214"/>
        <end position="239"/>
    </location>
</feature>
<feature type="region of interest" description="Disordered" evidence="1">
    <location>
        <begin position="1"/>
        <end position="26"/>
    </location>
</feature>
<comment type="caution">
    <text evidence="3">The sequence shown here is derived from an EMBL/GenBank/DDBJ whole genome shotgun (WGS) entry which is preliminary data.</text>
</comment>
<keyword evidence="4" id="KW-1185">Reference proteome</keyword>
<keyword evidence="2" id="KW-0812">Transmembrane</keyword>
<feature type="transmembrane region" description="Helical" evidence="2">
    <location>
        <begin position="359"/>
        <end position="387"/>
    </location>
</feature>
<evidence type="ECO:0008006" key="5">
    <source>
        <dbReference type="Google" id="ProtNLM"/>
    </source>
</evidence>